<sequence>MTTEPSKEAIFKQRLIAVIADLQAEGRTDPEAVLLIGSLASDLADKLKQKNWVAVKQAMSAAQYNELLGSFQNGGNQLHQDGKAKQAFAVQLLGVSLVAATQRNDADVAAGEKLVDQFIDRAIVVYRQSRPRH</sequence>
<comment type="caution">
    <text evidence="1">The sequence shown here is derived from an EMBL/GenBank/DDBJ whole genome shotgun (WGS) entry which is preliminary data.</text>
</comment>
<name>A0A934MK23_9HYPH</name>
<accession>A0A934MK23</accession>
<gene>
    <name evidence="1" type="ORF">JEQ47_03055</name>
</gene>
<dbReference type="AlphaFoldDB" id="A0A934MK23"/>
<protein>
    <submittedName>
        <fullName evidence="1">Uncharacterized protein</fullName>
    </submittedName>
</protein>
<evidence type="ECO:0000313" key="2">
    <source>
        <dbReference type="Proteomes" id="UP000602124"/>
    </source>
</evidence>
<organism evidence="1 2">
    <name type="scientific">Devosia sediminis</name>
    <dbReference type="NCBI Taxonomy" id="2798801"/>
    <lineage>
        <taxon>Bacteria</taxon>
        <taxon>Pseudomonadati</taxon>
        <taxon>Pseudomonadota</taxon>
        <taxon>Alphaproteobacteria</taxon>
        <taxon>Hyphomicrobiales</taxon>
        <taxon>Devosiaceae</taxon>
        <taxon>Devosia</taxon>
    </lineage>
</organism>
<keyword evidence="2" id="KW-1185">Reference proteome</keyword>
<proteinExistence type="predicted"/>
<dbReference type="Proteomes" id="UP000602124">
    <property type="component" value="Unassembled WGS sequence"/>
</dbReference>
<dbReference type="RefSeq" id="WP_198874919.1">
    <property type="nucleotide sequence ID" value="NZ_JAEKMH010000001.1"/>
</dbReference>
<evidence type="ECO:0000313" key="1">
    <source>
        <dbReference type="EMBL" id="MBJ3783690.1"/>
    </source>
</evidence>
<dbReference type="EMBL" id="JAEKMH010000001">
    <property type="protein sequence ID" value="MBJ3783690.1"/>
    <property type="molecule type" value="Genomic_DNA"/>
</dbReference>
<reference evidence="1" key="1">
    <citation type="submission" date="2020-12" db="EMBL/GenBank/DDBJ databases">
        <title>Devosia sp. MSA67 isolated from Mo River.</title>
        <authorList>
            <person name="Ma F."/>
            <person name="Zi Z."/>
        </authorList>
    </citation>
    <scope>NUCLEOTIDE SEQUENCE</scope>
    <source>
        <strain evidence="1">MSA67</strain>
    </source>
</reference>